<name>A0AAX2KMP6_ENTFL</name>
<organism evidence="1 2">
    <name type="scientific">Enterococcus faecalis</name>
    <name type="common">Streptococcus faecalis</name>
    <dbReference type="NCBI Taxonomy" id="1351"/>
    <lineage>
        <taxon>Bacteria</taxon>
        <taxon>Bacillati</taxon>
        <taxon>Bacillota</taxon>
        <taxon>Bacilli</taxon>
        <taxon>Lactobacillales</taxon>
        <taxon>Enterococcaceae</taxon>
        <taxon>Enterococcus</taxon>
    </lineage>
</organism>
<accession>A0AAX2KMP6</accession>
<dbReference type="Proteomes" id="UP000254396">
    <property type="component" value="Unassembled WGS sequence"/>
</dbReference>
<protein>
    <submittedName>
        <fullName evidence="1">Uncharacterized protein</fullName>
    </submittedName>
</protein>
<dbReference type="EMBL" id="UGIX01000001">
    <property type="protein sequence ID" value="STP63605.1"/>
    <property type="molecule type" value="Genomic_DNA"/>
</dbReference>
<comment type="caution">
    <text evidence="1">The sequence shown here is derived from an EMBL/GenBank/DDBJ whole genome shotgun (WGS) entry which is preliminary data.</text>
</comment>
<proteinExistence type="predicted"/>
<reference evidence="1 2" key="1">
    <citation type="submission" date="2018-06" db="EMBL/GenBank/DDBJ databases">
        <authorList>
            <consortium name="Pathogen Informatics"/>
            <person name="Doyle S."/>
        </authorList>
    </citation>
    <scope>NUCLEOTIDE SEQUENCE [LARGE SCALE GENOMIC DNA]</scope>
    <source>
        <strain evidence="1 2">NCTC13379</strain>
    </source>
</reference>
<sequence>MKKEEMDVVSLRIIKLYFLGIRELNFPDYNKRFQQKDMELFIQLADMMENLPNLDEQLIYELEELKDYLFYVKTEKYSLTVHDMFLEMKSELEKII</sequence>
<evidence type="ECO:0000313" key="1">
    <source>
        <dbReference type="EMBL" id="STP63605.1"/>
    </source>
</evidence>
<evidence type="ECO:0000313" key="2">
    <source>
        <dbReference type="Proteomes" id="UP000254396"/>
    </source>
</evidence>
<dbReference type="RefSeq" id="WP_002359323.1">
    <property type="nucleotide sequence ID" value="NZ_BLPK01000003.1"/>
</dbReference>
<gene>
    <name evidence="1" type="ORF">NCTC13379_00449</name>
</gene>
<dbReference type="AlphaFoldDB" id="A0AAX2KMP6"/>